<name>A0A5J4YRK2_PORPP</name>
<reference evidence="4" key="1">
    <citation type="journal article" date="2019" name="Nat. Commun.">
        <title>Expansion of phycobilisome linker gene families in mesophilic red algae.</title>
        <authorList>
            <person name="Lee J."/>
            <person name="Kim D."/>
            <person name="Bhattacharya D."/>
            <person name="Yoon H.S."/>
        </authorList>
    </citation>
    <scope>NUCLEOTIDE SEQUENCE [LARGE SCALE GENOMIC DNA]</scope>
    <source>
        <strain evidence="4">CCMP 1328</strain>
    </source>
</reference>
<feature type="compositionally biased region" description="Basic and acidic residues" evidence="2">
    <location>
        <begin position="230"/>
        <end position="244"/>
    </location>
</feature>
<evidence type="ECO:0000313" key="4">
    <source>
        <dbReference type="Proteomes" id="UP000324585"/>
    </source>
</evidence>
<dbReference type="Proteomes" id="UP000324585">
    <property type="component" value="Unassembled WGS sequence"/>
</dbReference>
<dbReference type="EMBL" id="VRMN01000005">
    <property type="protein sequence ID" value="KAA8493908.1"/>
    <property type="molecule type" value="Genomic_DNA"/>
</dbReference>
<sequence>MSEKPAEGDPEIKVLADALESKESELMSLRREKEELMKEKEDWQTKALELEQKSGSAFLVSAATTADAQADGADVIGEDGQPIKRMRLGAESEFAMHPPADAERPTRERRQKGTRPPCLICAHERDGTVVHIEDGKAVCAAQADPVHIKLMRLKSSKKPKQGMLFPLYNPGFWIKRLCECGTVNFEPSVELPAEYSTYQCGNCSKEMMDDENLRIAWAEDVAAKKKARWEATKAKAKEGKKEEEVPQASLA</sequence>
<proteinExistence type="predicted"/>
<feature type="coiled-coil region" evidence="1">
    <location>
        <begin position="12"/>
        <end position="53"/>
    </location>
</feature>
<organism evidence="3 4">
    <name type="scientific">Porphyridium purpureum</name>
    <name type="common">Red alga</name>
    <name type="synonym">Porphyridium cruentum</name>
    <dbReference type="NCBI Taxonomy" id="35688"/>
    <lineage>
        <taxon>Eukaryota</taxon>
        <taxon>Rhodophyta</taxon>
        <taxon>Bangiophyceae</taxon>
        <taxon>Porphyridiales</taxon>
        <taxon>Porphyridiaceae</taxon>
        <taxon>Porphyridium</taxon>
    </lineage>
</organism>
<protein>
    <submittedName>
        <fullName evidence="3">Uncharacterized protein</fullName>
    </submittedName>
</protein>
<accession>A0A5J4YRK2</accession>
<gene>
    <name evidence="3" type="ORF">FVE85_3883</name>
</gene>
<dbReference type="AlphaFoldDB" id="A0A5J4YRK2"/>
<keyword evidence="1" id="KW-0175">Coiled coil</keyword>
<evidence type="ECO:0000256" key="1">
    <source>
        <dbReference type="SAM" id="Coils"/>
    </source>
</evidence>
<evidence type="ECO:0000313" key="3">
    <source>
        <dbReference type="EMBL" id="KAA8493908.1"/>
    </source>
</evidence>
<evidence type="ECO:0000256" key="2">
    <source>
        <dbReference type="SAM" id="MobiDB-lite"/>
    </source>
</evidence>
<feature type="region of interest" description="Disordered" evidence="2">
    <location>
        <begin position="230"/>
        <end position="251"/>
    </location>
</feature>
<comment type="caution">
    <text evidence="3">The sequence shown here is derived from an EMBL/GenBank/DDBJ whole genome shotgun (WGS) entry which is preliminary data.</text>
</comment>
<keyword evidence="4" id="KW-1185">Reference proteome</keyword>